<proteinExistence type="predicted"/>
<organism evidence="2 3">
    <name type="scientific">Durusdinium trenchii</name>
    <dbReference type="NCBI Taxonomy" id="1381693"/>
    <lineage>
        <taxon>Eukaryota</taxon>
        <taxon>Sar</taxon>
        <taxon>Alveolata</taxon>
        <taxon>Dinophyceae</taxon>
        <taxon>Suessiales</taxon>
        <taxon>Symbiodiniaceae</taxon>
        <taxon>Durusdinium</taxon>
    </lineage>
</organism>
<keyword evidence="3" id="KW-1185">Reference proteome</keyword>
<gene>
    <name evidence="2" type="ORF">CCMP2556_LOCUS49641</name>
</gene>
<feature type="signal peptide" evidence="1">
    <location>
        <begin position="1"/>
        <end position="27"/>
    </location>
</feature>
<comment type="caution">
    <text evidence="2">The sequence shown here is derived from an EMBL/GenBank/DDBJ whole genome shotgun (WGS) entry which is preliminary data.</text>
</comment>
<evidence type="ECO:0000313" key="2">
    <source>
        <dbReference type="EMBL" id="CAK9106142.1"/>
    </source>
</evidence>
<dbReference type="Proteomes" id="UP001642484">
    <property type="component" value="Unassembled WGS sequence"/>
</dbReference>
<sequence>MLPDAWPADACVLLLLVARGLEDVALGVVEETLEALRRPEDVEHLHSENCLETPSRCPRKAECDVVLPPLERSRWSVLSVQAAPAFCPAPVGEEGEAFVGKVLLDLHGFSSRQRQQLLRFLQRLGLFQGILAFLLSATVDLQGQRLGRGGETSFHGCLREIEDAVRSAAPRWAAARTLHREFRCGRVGARESMSCRSTTPFRASCVRDGRHRGFRSQDVMAAMGAGALEANADLQIDLLRNSWDSSATSCSCAEFGFKTSGE</sequence>
<evidence type="ECO:0000313" key="3">
    <source>
        <dbReference type="Proteomes" id="UP001642484"/>
    </source>
</evidence>
<keyword evidence="1" id="KW-0732">Signal</keyword>
<protein>
    <submittedName>
        <fullName evidence="2">Uncharacterized protein</fullName>
    </submittedName>
</protein>
<evidence type="ECO:0000256" key="1">
    <source>
        <dbReference type="SAM" id="SignalP"/>
    </source>
</evidence>
<accession>A0ABP0S1E6</accession>
<name>A0ABP0S1E6_9DINO</name>
<feature type="chain" id="PRO_5046726908" evidence="1">
    <location>
        <begin position="28"/>
        <end position="262"/>
    </location>
</feature>
<dbReference type="EMBL" id="CAXAMN010026839">
    <property type="protein sequence ID" value="CAK9106142.1"/>
    <property type="molecule type" value="Genomic_DNA"/>
</dbReference>
<reference evidence="2 3" key="1">
    <citation type="submission" date="2024-02" db="EMBL/GenBank/DDBJ databases">
        <authorList>
            <person name="Chen Y."/>
            <person name="Shah S."/>
            <person name="Dougan E. K."/>
            <person name="Thang M."/>
            <person name="Chan C."/>
        </authorList>
    </citation>
    <scope>NUCLEOTIDE SEQUENCE [LARGE SCALE GENOMIC DNA]</scope>
</reference>